<comment type="caution">
    <text evidence="2">The sequence shown here is derived from an EMBL/GenBank/DDBJ whole genome shotgun (WGS) entry which is preliminary data.</text>
</comment>
<name>A0ABM9CAZ4_9BACL</name>
<reference evidence="2" key="1">
    <citation type="submission" date="2022-01" db="EMBL/GenBank/DDBJ databases">
        <authorList>
            <person name="Criscuolo A."/>
        </authorList>
    </citation>
    <scope>NUCLEOTIDE SEQUENCE</scope>
    <source>
        <strain evidence="2">CIP111892</strain>
    </source>
</reference>
<proteinExistence type="predicted"/>
<sequence>MNLVLFSFVTLAGLLILRLEWTKMKAKKTRDKSAFFTLLLIVWLLSILDLSNAPGPLTFFEAIFRPFRGWLEK</sequence>
<dbReference type="RefSeq" id="WP_236334156.1">
    <property type="nucleotide sequence ID" value="NZ_CAKMMG010000003.1"/>
</dbReference>
<gene>
    <name evidence="2" type="ORF">PAECIP111892_02872</name>
</gene>
<feature type="transmembrane region" description="Helical" evidence="1">
    <location>
        <begin position="34"/>
        <end position="51"/>
    </location>
</feature>
<dbReference type="Proteomes" id="UP000838324">
    <property type="component" value="Unassembled WGS sequence"/>
</dbReference>
<evidence type="ECO:0000313" key="2">
    <source>
        <dbReference type="EMBL" id="CAH1207388.1"/>
    </source>
</evidence>
<keyword evidence="3" id="KW-1185">Reference proteome</keyword>
<keyword evidence="1" id="KW-0472">Membrane</keyword>
<dbReference type="EMBL" id="CAKMMG010000003">
    <property type="protein sequence ID" value="CAH1207388.1"/>
    <property type="molecule type" value="Genomic_DNA"/>
</dbReference>
<accession>A0ABM9CAZ4</accession>
<keyword evidence="1" id="KW-0812">Transmembrane</keyword>
<organism evidence="2 3">
    <name type="scientific">Paenibacillus auburnensis</name>
    <dbReference type="NCBI Taxonomy" id="2905649"/>
    <lineage>
        <taxon>Bacteria</taxon>
        <taxon>Bacillati</taxon>
        <taxon>Bacillota</taxon>
        <taxon>Bacilli</taxon>
        <taxon>Bacillales</taxon>
        <taxon>Paenibacillaceae</taxon>
        <taxon>Paenibacillus</taxon>
    </lineage>
</organism>
<keyword evidence="1" id="KW-1133">Transmembrane helix</keyword>
<protein>
    <submittedName>
        <fullName evidence="2">Uncharacterized protein</fullName>
    </submittedName>
</protein>
<evidence type="ECO:0000256" key="1">
    <source>
        <dbReference type="SAM" id="Phobius"/>
    </source>
</evidence>
<evidence type="ECO:0000313" key="3">
    <source>
        <dbReference type="Proteomes" id="UP000838324"/>
    </source>
</evidence>